<gene>
    <name evidence="3" type="primary">rpsP</name>
    <name evidence="4" type="ORF">GMBLW1_42070</name>
</gene>
<protein>
    <recommendedName>
        <fullName evidence="3">Small ribosomal subunit protein bS16</fullName>
    </recommendedName>
</protein>
<dbReference type="AlphaFoldDB" id="A0A6C2YU23"/>
<dbReference type="GO" id="GO:0003735">
    <property type="term" value="F:structural constituent of ribosome"/>
    <property type="evidence" value="ECO:0007669"/>
    <property type="project" value="InterPro"/>
</dbReference>
<name>A0A6C2YU23_9BACT</name>
<dbReference type="PANTHER" id="PTHR12919:SF20">
    <property type="entry name" value="SMALL RIBOSOMAL SUBUNIT PROTEIN BS16M"/>
    <property type="match status" value="1"/>
</dbReference>
<dbReference type="InParanoid" id="A0A6C2YU23"/>
<accession>A0A6C2YU23</accession>
<dbReference type="GO" id="GO:0015935">
    <property type="term" value="C:small ribosomal subunit"/>
    <property type="evidence" value="ECO:0007669"/>
    <property type="project" value="TreeGrafter"/>
</dbReference>
<evidence type="ECO:0000256" key="2">
    <source>
        <dbReference type="ARBA" id="ARBA00023274"/>
    </source>
</evidence>
<proteinExistence type="inferred from homology"/>
<dbReference type="EMBL" id="LR593887">
    <property type="protein sequence ID" value="VTS07330.1"/>
    <property type="molecule type" value="Genomic_DNA"/>
</dbReference>
<keyword evidence="2 3" id="KW-0687">Ribonucleoprotein</keyword>
<evidence type="ECO:0000313" key="4">
    <source>
        <dbReference type="EMBL" id="VIP04986.1"/>
    </source>
</evidence>
<dbReference type="InterPro" id="IPR000307">
    <property type="entry name" value="Ribosomal_bS16"/>
</dbReference>
<dbReference type="Gene3D" id="3.30.1320.10">
    <property type="match status" value="1"/>
</dbReference>
<dbReference type="GO" id="GO:0005737">
    <property type="term" value="C:cytoplasm"/>
    <property type="evidence" value="ECO:0007669"/>
    <property type="project" value="UniProtKB-ARBA"/>
</dbReference>
<evidence type="ECO:0000256" key="3">
    <source>
        <dbReference type="HAMAP-Rule" id="MF_00385"/>
    </source>
</evidence>
<dbReference type="KEGG" id="tim:GMBLW1_42070"/>
<evidence type="ECO:0000256" key="1">
    <source>
        <dbReference type="ARBA" id="ARBA00022980"/>
    </source>
</evidence>
<dbReference type="FunCoup" id="A0A6C2YU23">
    <property type="interactions" value="519"/>
</dbReference>
<evidence type="ECO:0000313" key="5">
    <source>
        <dbReference type="Proteomes" id="UP000464378"/>
    </source>
</evidence>
<sequence>MAVRIRMKQMGRKHRHYYRIVAIDHRQPRDGRVIEDLGSYDPAIADTDSRVTLRPERIKHWLSVGAKPSEHVQVFLDKYMAKFELIEAQAKLEAAKQAATTAS</sequence>
<organism evidence="4">
    <name type="scientific">Tuwongella immobilis</name>
    <dbReference type="NCBI Taxonomy" id="692036"/>
    <lineage>
        <taxon>Bacteria</taxon>
        <taxon>Pseudomonadati</taxon>
        <taxon>Planctomycetota</taxon>
        <taxon>Planctomycetia</taxon>
        <taxon>Gemmatales</taxon>
        <taxon>Gemmataceae</taxon>
        <taxon>Tuwongella</taxon>
    </lineage>
</organism>
<reference evidence="4" key="1">
    <citation type="submission" date="2019-04" db="EMBL/GenBank/DDBJ databases">
        <authorList>
            <consortium name="Science for Life Laboratories"/>
        </authorList>
    </citation>
    <scope>NUCLEOTIDE SEQUENCE</scope>
    <source>
        <strain evidence="4">MBLW1</strain>
    </source>
</reference>
<dbReference type="RefSeq" id="WP_197740787.1">
    <property type="nucleotide sequence ID" value="NZ_LR593887.1"/>
</dbReference>
<dbReference type="EMBL" id="LR586016">
    <property type="protein sequence ID" value="VIP04986.1"/>
    <property type="molecule type" value="Genomic_DNA"/>
</dbReference>
<keyword evidence="1 3" id="KW-0689">Ribosomal protein</keyword>
<dbReference type="Proteomes" id="UP000464378">
    <property type="component" value="Chromosome"/>
</dbReference>
<keyword evidence="5" id="KW-1185">Reference proteome</keyword>
<dbReference type="InterPro" id="IPR023803">
    <property type="entry name" value="Ribosomal_bS16_dom_sf"/>
</dbReference>
<dbReference type="PANTHER" id="PTHR12919">
    <property type="entry name" value="30S RIBOSOMAL PROTEIN S16"/>
    <property type="match status" value="1"/>
</dbReference>
<dbReference type="GO" id="GO:0006412">
    <property type="term" value="P:translation"/>
    <property type="evidence" value="ECO:0007669"/>
    <property type="project" value="UniProtKB-UniRule"/>
</dbReference>
<dbReference type="Pfam" id="PF00886">
    <property type="entry name" value="Ribosomal_S16"/>
    <property type="match status" value="1"/>
</dbReference>
<dbReference type="HAMAP" id="MF_00385">
    <property type="entry name" value="Ribosomal_bS16"/>
    <property type="match status" value="1"/>
</dbReference>
<comment type="similarity">
    <text evidence="3">Belongs to the bacterial ribosomal protein bS16 family.</text>
</comment>
<dbReference type="NCBIfam" id="TIGR00002">
    <property type="entry name" value="S16"/>
    <property type="match status" value="1"/>
</dbReference>
<dbReference type="SUPFAM" id="SSF54565">
    <property type="entry name" value="Ribosomal protein S16"/>
    <property type="match status" value="1"/>
</dbReference>